<evidence type="ECO:0000256" key="2">
    <source>
        <dbReference type="ARBA" id="ARBA00010831"/>
    </source>
</evidence>
<dbReference type="Gene3D" id="3.30.160.60">
    <property type="entry name" value="Classic Zinc Finger"/>
    <property type="match status" value="3"/>
</dbReference>
<evidence type="ECO:0000313" key="11">
    <source>
        <dbReference type="EMBL" id="KAG0688305.1"/>
    </source>
</evidence>
<evidence type="ECO:0000256" key="1">
    <source>
        <dbReference type="ARBA" id="ARBA00004123"/>
    </source>
</evidence>
<evidence type="ECO:0000256" key="8">
    <source>
        <dbReference type="ARBA" id="ARBA00023242"/>
    </source>
</evidence>
<protein>
    <recommendedName>
        <fullName evidence="10">C2H2-type domain-containing protein</fullName>
    </recommendedName>
</protein>
<evidence type="ECO:0000256" key="4">
    <source>
        <dbReference type="ARBA" id="ARBA00022737"/>
    </source>
</evidence>
<dbReference type="InterPro" id="IPR056436">
    <property type="entry name" value="Znf-C2H2_ZIC1-5/GLI1-3-like"/>
</dbReference>
<dbReference type="PANTHER" id="PTHR45718:SF8">
    <property type="entry name" value="GLIS FAMILY ZINC FINGER 2"/>
    <property type="match status" value="1"/>
</dbReference>
<dbReference type="EMBL" id="PUHW01000163">
    <property type="protein sequence ID" value="KAG0688305.1"/>
    <property type="molecule type" value="Genomic_DNA"/>
</dbReference>
<dbReference type="GO" id="GO:0005634">
    <property type="term" value="C:nucleus"/>
    <property type="evidence" value="ECO:0007669"/>
    <property type="project" value="UniProtKB-SubCell"/>
</dbReference>
<dbReference type="InterPro" id="IPR048420">
    <property type="entry name" value="Zap1-like_Znf1"/>
</dbReference>
<comment type="subcellular location">
    <subcellularLocation>
        <location evidence="1">Nucleus</location>
    </subcellularLocation>
</comment>
<evidence type="ECO:0000256" key="9">
    <source>
        <dbReference type="PROSITE-ProRule" id="PRU00042"/>
    </source>
</evidence>
<evidence type="ECO:0000256" key="6">
    <source>
        <dbReference type="ARBA" id="ARBA00022833"/>
    </source>
</evidence>
<keyword evidence="5 9" id="KW-0863">Zinc-finger</keyword>
<dbReference type="InterPro" id="IPR036236">
    <property type="entry name" value="Znf_C2H2_sf"/>
</dbReference>
<comment type="caution">
    <text evidence="11">The sequence shown here is derived from an EMBL/GenBank/DDBJ whole genome shotgun (WGS) entry which is preliminary data.</text>
</comment>
<dbReference type="Pfam" id="PF23561">
    <property type="entry name" value="zf-C2H2_15"/>
    <property type="match status" value="1"/>
</dbReference>
<dbReference type="OrthoDB" id="3214149at2759"/>
<keyword evidence="8" id="KW-0539">Nucleus</keyword>
<keyword evidence="6" id="KW-0862">Zinc</keyword>
<evidence type="ECO:0000313" key="12">
    <source>
        <dbReference type="Proteomes" id="UP000697127"/>
    </source>
</evidence>
<reference evidence="11" key="1">
    <citation type="submission" date="2020-11" db="EMBL/GenBank/DDBJ databases">
        <title>Kefir isolates.</title>
        <authorList>
            <person name="Marcisauskas S."/>
            <person name="Kim Y."/>
            <person name="Blasche S."/>
        </authorList>
    </citation>
    <scope>NUCLEOTIDE SEQUENCE</scope>
    <source>
        <strain evidence="11">Olga-1</strain>
    </source>
</reference>
<dbReference type="SUPFAM" id="SSF57667">
    <property type="entry name" value="beta-beta-alpha zinc fingers"/>
    <property type="match status" value="2"/>
</dbReference>
<dbReference type="InterPro" id="IPR013087">
    <property type="entry name" value="Znf_C2H2_type"/>
</dbReference>
<proteinExistence type="inferred from homology"/>
<keyword evidence="12" id="KW-1185">Reference proteome</keyword>
<dbReference type="PROSITE" id="PS50157">
    <property type="entry name" value="ZINC_FINGER_C2H2_2"/>
    <property type="match status" value="3"/>
</dbReference>
<dbReference type="PANTHER" id="PTHR45718">
    <property type="entry name" value="TRANSCRIPTIONAL ACTIVATOR CUBITUS INTERRUPTUS"/>
    <property type="match status" value="1"/>
</dbReference>
<dbReference type="GO" id="GO:0000978">
    <property type="term" value="F:RNA polymerase II cis-regulatory region sequence-specific DNA binding"/>
    <property type="evidence" value="ECO:0007669"/>
    <property type="project" value="TreeGrafter"/>
</dbReference>
<feature type="domain" description="C2H2-type" evidence="10">
    <location>
        <begin position="66"/>
        <end position="96"/>
    </location>
</feature>
<keyword evidence="3" id="KW-0479">Metal-binding</keyword>
<comment type="similarity">
    <text evidence="2">Belongs to the GLI C2H2-type zinc-finger protein family.</text>
</comment>
<evidence type="ECO:0000256" key="7">
    <source>
        <dbReference type="ARBA" id="ARBA00023125"/>
    </source>
</evidence>
<feature type="domain" description="C2H2-type" evidence="10">
    <location>
        <begin position="136"/>
        <end position="166"/>
    </location>
</feature>
<dbReference type="InterPro" id="IPR043359">
    <property type="entry name" value="GLI-like"/>
</dbReference>
<evidence type="ECO:0000256" key="5">
    <source>
        <dbReference type="ARBA" id="ARBA00022771"/>
    </source>
</evidence>
<evidence type="ECO:0000256" key="3">
    <source>
        <dbReference type="ARBA" id="ARBA00022723"/>
    </source>
</evidence>
<dbReference type="Proteomes" id="UP000697127">
    <property type="component" value="Unassembled WGS sequence"/>
</dbReference>
<gene>
    <name evidence="11" type="ORF">C6P40_001145</name>
</gene>
<organism evidence="11 12">
    <name type="scientific">Pichia californica</name>
    <dbReference type="NCBI Taxonomy" id="460514"/>
    <lineage>
        <taxon>Eukaryota</taxon>
        <taxon>Fungi</taxon>
        <taxon>Dikarya</taxon>
        <taxon>Ascomycota</taxon>
        <taxon>Saccharomycotina</taxon>
        <taxon>Pichiomycetes</taxon>
        <taxon>Pichiales</taxon>
        <taxon>Pichiaceae</taxon>
        <taxon>Pichia</taxon>
    </lineage>
</organism>
<feature type="domain" description="C2H2-type" evidence="10">
    <location>
        <begin position="108"/>
        <end position="135"/>
    </location>
</feature>
<keyword evidence="7" id="KW-0238">DNA-binding</keyword>
<name>A0A9P6WJI5_9ASCO</name>
<accession>A0A9P6WJI5</accession>
<dbReference type="AlphaFoldDB" id="A0A9P6WJI5"/>
<sequence>MNFQSDTLEEDFLSAKNITDADLEEEFLNMEKKNLDNHSFLPGTTTTNNNQNTTVTNNQVSLNDIHPCKWDDCQIKFKELDDLVQHINKDHVGLKKSNITSEYICKWENCSRKGTLQHSRFALLSHIRTHTGEKPFYCILPECLKSFTRSDALLKHLKTVHEVESNSLMDSYETLNNKLIYKGEEFKKRNEFRIDPNINGKKIASIIDKRTRNESSLKHDLLIDSHHQLKKRKVDSVTINHKIINYYKLQNIKFNNLKINEICEKSKFALNKHSEKKDEIENLGKIASVSELNNIDDMSIDELRNTIQIQTEYYAKLVKLRKLLDTELVKYNNSTRYFWLKKQILLNQLLVEEESSIEKS</sequence>
<dbReference type="SMART" id="SM00355">
    <property type="entry name" value="ZnF_C2H2"/>
    <property type="match status" value="3"/>
</dbReference>
<dbReference type="GO" id="GO:0000981">
    <property type="term" value="F:DNA-binding transcription factor activity, RNA polymerase II-specific"/>
    <property type="evidence" value="ECO:0007669"/>
    <property type="project" value="TreeGrafter"/>
</dbReference>
<keyword evidence="4" id="KW-0677">Repeat</keyword>
<dbReference type="FunFam" id="3.30.160.60:FF:000201">
    <property type="entry name" value="C2H2 finger domain protein (Gli3)"/>
    <property type="match status" value="1"/>
</dbReference>
<dbReference type="PROSITE" id="PS00028">
    <property type="entry name" value="ZINC_FINGER_C2H2_1"/>
    <property type="match status" value="2"/>
</dbReference>
<evidence type="ECO:0000259" key="10">
    <source>
        <dbReference type="PROSITE" id="PS50157"/>
    </source>
</evidence>
<dbReference type="GO" id="GO:0008270">
    <property type="term" value="F:zinc ion binding"/>
    <property type="evidence" value="ECO:0007669"/>
    <property type="project" value="UniProtKB-KW"/>
</dbReference>
<dbReference type="Pfam" id="PF21816">
    <property type="entry name" value="Zap1_zf1"/>
    <property type="match status" value="1"/>
</dbReference>